<protein>
    <submittedName>
        <fullName evidence="1">Uncharacterized protein</fullName>
    </submittedName>
</protein>
<gene>
    <name evidence="1" type="ORF">PsorP6_005233</name>
</gene>
<organism evidence="1 2">
    <name type="scientific">Peronosclerospora sorghi</name>
    <dbReference type="NCBI Taxonomy" id="230839"/>
    <lineage>
        <taxon>Eukaryota</taxon>
        <taxon>Sar</taxon>
        <taxon>Stramenopiles</taxon>
        <taxon>Oomycota</taxon>
        <taxon>Peronosporomycetes</taxon>
        <taxon>Peronosporales</taxon>
        <taxon>Peronosporaceae</taxon>
        <taxon>Peronosclerospora</taxon>
    </lineage>
</organism>
<dbReference type="Proteomes" id="UP001163321">
    <property type="component" value="Chromosome 4"/>
</dbReference>
<reference evidence="1 2" key="1">
    <citation type="journal article" date="2022" name="bioRxiv">
        <title>The genome of the oomycete Peronosclerospora sorghi, a cosmopolitan pathogen of maize and sorghum, is inflated with dispersed pseudogenes.</title>
        <authorList>
            <person name="Fletcher K."/>
            <person name="Martin F."/>
            <person name="Isakeit T."/>
            <person name="Cavanaugh K."/>
            <person name="Magill C."/>
            <person name="Michelmore R."/>
        </authorList>
    </citation>
    <scope>NUCLEOTIDE SEQUENCE [LARGE SCALE GENOMIC DNA]</scope>
    <source>
        <strain evidence="1">P6</strain>
    </source>
</reference>
<accession>A0ACC0W2X8</accession>
<dbReference type="EMBL" id="CM047583">
    <property type="protein sequence ID" value="KAI9913005.1"/>
    <property type="molecule type" value="Genomic_DNA"/>
</dbReference>
<sequence>MSLLTAMIVHNKLVGGKKTQSLKQVFPTRDRVYRMGSSKYASASSSFIPYFLQLRDLWREHAKLMTEKECASRLTESPVLGKSGKKICCSCPTTKQARDLCVVTNGEENCKEIIEAHKACLRSEGFVIK</sequence>
<name>A0ACC0W2X8_9STRA</name>
<evidence type="ECO:0000313" key="2">
    <source>
        <dbReference type="Proteomes" id="UP001163321"/>
    </source>
</evidence>
<evidence type="ECO:0000313" key="1">
    <source>
        <dbReference type="EMBL" id="KAI9913005.1"/>
    </source>
</evidence>
<keyword evidence="2" id="KW-1185">Reference proteome</keyword>
<proteinExistence type="predicted"/>
<comment type="caution">
    <text evidence="1">The sequence shown here is derived from an EMBL/GenBank/DDBJ whole genome shotgun (WGS) entry which is preliminary data.</text>
</comment>